<accession>U4L2Q1</accession>
<feature type="region of interest" description="Disordered" evidence="1">
    <location>
        <begin position="1"/>
        <end position="27"/>
    </location>
</feature>
<name>U4L2Q1_PYROM</name>
<gene>
    <name evidence="2" type="ORF">PCON_09782</name>
</gene>
<proteinExistence type="predicted"/>
<protein>
    <submittedName>
        <fullName evidence="2">Uncharacterized protein</fullName>
    </submittedName>
</protein>
<evidence type="ECO:0000313" key="2">
    <source>
        <dbReference type="EMBL" id="CCX10189.1"/>
    </source>
</evidence>
<reference evidence="2 3" key="1">
    <citation type="journal article" date="2013" name="PLoS Genet.">
        <title>The genome and development-dependent transcriptomes of Pyronema confluens: a window into fungal evolution.</title>
        <authorList>
            <person name="Traeger S."/>
            <person name="Altegoer F."/>
            <person name="Freitag M."/>
            <person name="Gabaldon T."/>
            <person name="Kempken F."/>
            <person name="Kumar A."/>
            <person name="Marcet-Houben M."/>
            <person name="Poggeler S."/>
            <person name="Stajich J.E."/>
            <person name="Nowrousian M."/>
        </authorList>
    </citation>
    <scope>NUCLEOTIDE SEQUENCE [LARGE SCALE GENOMIC DNA]</scope>
    <source>
        <strain evidence="3">CBS 100304</strain>
        <tissue evidence="2">Vegetative mycelium</tissue>
    </source>
</reference>
<dbReference type="AlphaFoldDB" id="U4L2Q1"/>
<organism evidence="2 3">
    <name type="scientific">Pyronema omphalodes (strain CBS 100304)</name>
    <name type="common">Pyronema confluens</name>
    <dbReference type="NCBI Taxonomy" id="1076935"/>
    <lineage>
        <taxon>Eukaryota</taxon>
        <taxon>Fungi</taxon>
        <taxon>Dikarya</taxon>
        <taxon>Ascomycota</taxon>
        <taxon>Pezizomycotina</taxon>
        <taxon>Pezizomycetes</taxon>
        <taxon>Pezizales</taxon>
        <taxon>Pyronemataceae</taxon>
        <taxon>Pyronema</taxon>
    </lineage>
</organism>
<dbReference type="EMBL" id="HF935519">
    <property type="protein sequence ID" value="CCX10189.1"/>
    <property type="molecule type" value="Genomic_DNA"/>
</dbReference>
<keyword evidence="3" id="KW-1185">Reference proteome</keyword>
<evidence type="ECO:0000256" key="1">
    <source>
        <dbReference type="SAM" id="MobiDB-lite"/>
    </source>
</evidence>
<dbReference type="Proteomes" id="UP000018144">
    <property type="component" value="Unassembled WGS sequence"/>
</dbReference>
<evidence type="ECO:0000313" key="3">
    <source>
        <dbReference type="Proteomes" id="UP000018144"/>
    </source>
</evidence>
<sequence length="27" mass="3266">MIRIIQRTEKNSRGAHREELVPKFENL</sequence>